<name>A0A1H3ZBT0_9BACT</name>
<sequence>MTGRKLVLHKVTNKLKSLTIIPGLMVRFFTIFTLVLQFIYVSSSAQQVIKGTVYDNNTRSPLSGASVTIYTAERSVIKGQAVTDHDGQFTIANPPAGNYNLIISYLGYQAHRIPITVSNAAKTYKLDMKQTGLVPNSIKLNTVNVRGNKPLITVRKDTIEFSAGDFYTAENASLKNLLQKIPGLTVGKDGAFYFQGKKINDLYIDGRPAFSTGANSSGDPKELSMLLQSNLVDKIQFADKRGLDGTTPPGSSDKVINITIKKEMKKGVNGKLGGGYGTEGRYTASGNLNAFREKKMTIVSGGANNTGLIAPVGAYEELAYAPIQAGNYDIQSMSGSTSFDAASGGKISLNARLGQNATDVQTVTDRTNILPDSIFQYQSNSSNSSKGKIGGIGAIIEQKLNSLASLNLSFTGGIGRFDKETNTGFSTTGKTTANKINTGNTRNSSVADKTNYMLSAFFNQSFKKPGRMLLFNVGLLHNGNVEDQQNVTLNELFLSNARDTINQKIHLKTSNHTLNLGPAFREPISKTLTLDLRYSLSNSLTRNEQYASDYDINTMSYSKENKNLSYIFRNNQVTHSFTTGFLYSRDKLSANLSVAYAMNKSSSRNYVDDQHVEQNINYWSPGLALTYRIDNFKTFNLNFNRAVDLPRMESLIPIVSTTNPLYIQLGNPDLKPIIKNMINVEYTSVGLQGVSFNFRSNTSFDRNGISTNVYSDSIGRQISKPVNVNGNWESKMTIGIGKRFDKLSLTINYGLEPMISRNTNFINSAKNMTSTYGASQGIFLNWNFRKVLESNFMIDWSYNGSRYSIQDNYFDYLTYGCNLSVAAFLPLQINIGSAYMFSHNTAQQQSNSLLNIWIAKTWLADKSIQTKFYCFDLLRQYKSFSTQQTATYIEQTSNNNITQYFLGSVTWFFGKKKTAQ</sequence>
<dbReference type="STRING" id="408074.SAMN05660909_01127"/>
<keyword evidence="4" id="KW-1185">Reference proteome</keyword>
<dbReference type="Pfam" id="PF14905">
    <property type="entry name" value="OMP_b-brl_3"/>
    <property type="match status" value="1"/>
</dbReference>
<keyword evidence="1" id="KW-0812">Transmembrane</keyword>
<dbReference type="GO" id="GO:0004180">
    <property type="term" value="F:carboxypeptidase activity"/>
    <property type="evidence" value="ECO:0007669"/>
    <property type="project" value="UniProtKB-KW"/>
</dbReference>
<protein>
    <submittedName>
        <fullName evidence="3">Carboxypeptidase regulatory-like domain-containing protein</fullName>
    </submittedName>
</protein>
<feature type="domain" description="Outer membrane protein beta-barrel" evidence="2">
    <location>
        <begin position="461"/>
        <end position="907"/>
    </location>
</feature>
<dbReference type="SUPFAM" id="SSF56935">
    <property type="entry name" value="Porins"/>
    <property type="match status" value="1"/>
</dbReference>
<evidence type="ECO:0000259" key="2">
    <source>
        <dbReference type="Pfam" id="PF14905"/>
    </source>
</evidence>
<organism evidence="3 4">
    <name type="scientific">Chitinophaga terrae</name>
    <name type="common">ex Kim and Jung 2007</name>
    <dbReference type="NCBI Taxonomy" id="408074"/>
    <lineage>
        <taxon>Bacteria</taxon>
        <taxon>Pseudomonadati</taxon>
        <taxon>Bacteroidota</taxon>
        <taxon>Chitinophagia</taxon>
        <taxon>Chitinophagales</taxon>
        <taxon>Chitinophagaceae</taxon>
        <taxon>Chitinophaga</taxon>
    </lineage>
</organism>
<dbReference type="OrthoDB" id="608741at2"/>
<keyword evidence="1" id="KW-1133">Transmembrane helix</keyword>
<dbReference type="EMBL" id="FNRL01000004">
    <property type="protein sequence ID" value="SEA20831.1"/>
    <property type="molecule type" value="Genomic_DNA"/>
</dbReference>
<dbReference type="InterPro" id="IPR008969">
    <property type="entry name" value="CarboxyPept-like_regulatory"/>
</dbReference>
<keyword evidence="3" id="KW-0645">Protease</keyword>
<dbReference type="Proteomes" id="UP000199656">
    <property type="component" value="Unassembled WGS sequence"/>
</dbReference>
<keyword evidence="3" id="KW-0378">Hydrolase</keyword>
<keyword evidence="3" id="KW-0121">Carboxypeptidase</keyword>
<dbReference type="Pfam" id="PF13715">
    <property type="entry name" value="CarbopepD_reg_2"/>
    <property type="match status" value="1"/>
</dbReference>
<dbReference type="Gene3D" id="2.60.40.1120">
    <property type="entry name" value="Carboxypeptidase-like, regulatory domain"/>
    <property type="match status" value="1"/>
</dbReference>
<dbReference type="InterPro" id="IPR041700">
    <property type="entry name" value="OMP_b-brl_3"/>
</dbReference>
<feature type="transmembrane region" description="Helical" evidence="1">
    <location>
        <begin position="20"/>
        <end position="40"/>
    </location>
</feature>
<accession>A0A1H3ZBT0</accession>
<proteinExistence type="predicted"/>
<evidence type="ECO:0000256" key="1">
    <source>
        <dbReference type="SAM" id="Phobius"/>
    </source>
</evidence>
<evidence type="ECO:0000313" key="3">
    <source>
        <dbReference type="EMBL" id="SEA20831.1"/>
    </source>
</evidence>
<reference evidence="4" key="1">
    <citation type="submission" date="2016-10" db="EMBL/GenBank/DDBJ databases">
        <authorList>
            <person name="Varghese N."/>
            <person name="Submissions S."/>
        </authorList>
    </citation>
    <scope>NUCLEOTIDE SEQUENCE [LARGE SCALE GENOMIC DNA]</scope>
    <source>
        <strain evidence="4">DSM 23920</strain>
    </source>
</reference>
<keyword evidence="1" id="KW-0472">Membrane</keyword>
<gene>
    <name evidence="3" type="ORF">SAMN05660909_01127</name>
</gene>
<evidence type="ECO:0000313" key="4">
    <source>
        <dbReference type="Proteomes" id="UP000199656"/>
    </source>
</evidence>
<dbReference type="SUPFAM" id="SSF49464">
    <property type="entry name" value="Carboxypeptidase regulatory domain-like"/>
    <property type="match status" value="1"/>
</dbReference>
<dbReference type="AlphaFoldDB" id="A0A1H3ZBT0"/>